<evidence type="ECO:0000313" key="1">
    <source>
        <dbReference type="EMBL" id="MSB51315.1"/>
    </source>
</evidence>
<dbReference type="Proteomes" id="UP000429811">
    <property type="component" value="Unassembled WGS sequence"/>
</dbReference>
<dbReference type="RefSeq" id="WP_154251078.1">
    <property type="nucleotide sequence ID" value="NZ_JADMSX010000050.1"/>
</dbReference>
<gene>
    <name evidence="1" type="ORF">GKE90_22010</name>
</gene>
<dbReference type="AlphaFoldDB" id="A0A6I2RKD9"/>
<dbReference type="Pfam" id="PF13730">
    <property type="entry name" value="HTH_36"/>
    <property type="match status" value="1"/>
</dbReference>
<comment type="caution">
    <text evidence="1">The sequence shown here is derived from an EMBL/GenBank/DDBJ whole genome shotgun (WGS) entry which is preliminary data.</text>
</comment>
<dbReference type="Gene3D" id="1.10.10.10">
    <property type="entry name" value="Winged helix-like DNA-binding domain superfamily/Winged helix DNA-binding domain"/>
    <property type="match status" value="1"/>
</dbReference>
<proteinExistence type="predicted"/>
<protein>
    <submittedName>
        <fullName evidence="1">Helix-turn-helix domain-containing protein</fullName>
    </submittedName>
</protein>
<organism evidence="1 2">
    <name type="scientific">Flavonifractor plautii</name>
    <name type="common">Fusobacterium plautii</name>
    <dbReference type="NCBI Taxonomy" id="292800"/>
    <lineage>
        <taxon>Bacteria</taxon>
        <taxon>Bacillati</taxon>
        <taxon>Bacillota</taxon>
        <taxon>Clostridia</taxon>
        <taxon>Eubacteriales</taxon>
        <taxon>Oscillospiraceae</taxon>
        <taxon>Flavonifractor</taxon>
    </lineage>
</organism>
<name>A0A6I2RKD9_FLAPL</name>
<sequence length="142" mass="16594">MRFQGRNRQQKFTHFFSLPNEIFLLGLGHGELAVYCYLKYLENRKTHQCWPSYRNIGKAVGMSENTVRKYVAMLEARGLITTAYTTMRARDGRPMNGHLMYTICPFREVVSAHYHAQMENLDLQNQRTRTASPTYKKEVPAQ</sequence>
<dbReference type="InterPro" id="IPR036390">
    <property type="entry name" value="WH_DNA-bd_sf"/>
</dbReference>
<evidence type="ECO:0000313" key="2">
    <source>
        <dbReference type="Proteomes" id="UP000429811"/>
    </source>
</evidence>
<dbReference type="InterPro" id="IPR036388">
    <property type="entry name" value="WH-like_DNA-bd_sf"/>
</dbReference>
<reference evidence="1 2" key="1">
    <citation type="journal article" date="2019" name="Nat. Med.">
        <title>A library of human gut bacterial isolates paired with longitudinal multiomics data enables mechanistic microbiome research.</title>
        <authorList>
            <person name="Poyet M."/>
            <person name="Groussin M."/>
            <person name="Gibbons S.M."/>
            <person name="Avila-Pacheco J."/>
            <person name="Jiang X."/>
            <person name="Kearney S.M."/>
            <person name="Perrotta A.R."/>
            <person name="Berdy B."/>
            <person name="Zhao S."/>
            <person name="Lieberman T.D."/>
            <person name="Swanson P.K."/>
            <person name="Smith M."/>
            <person name="Roesemann S."/>
            <person name="Alexander J.E."/>
            <person name="Rich S.A."/>
            <person name="Livny J."/>
            <person name="Vlamakis H."/>
            <person name="Clish C."/>
            <person name="Bullock K."/>
            <person name="Deik A."/>
            <person name="Scott J."/>
            <person name="Pierce K.A."/>
            <person name="Xavier R.J."/>
            <person name="Alm E.J."/>
        </authorList>
    </citation>
    <scope>NUCLEOTIDE SEQUENCE [LARGE SCALE GENOMIC DNA]</scope>
    <source>
        <strain evidence="1 2">BIOML-A5</strain>
    </source>
</reference>
<dbReference type="EMBL" id="WKPO01000074">
    <property type="protein sequence ID" value="MSB51315.1"/>
    <property type="molecule type" value="Genomic_DNA"/>
</dbReference>
<dbReference type="SUPFAM" id="SSF46785">
    <property type="entry name" value="Winged helix' DNA-binding domain"/>
    <property type="match status" value="1"/>
</dbReference>
<accession>A0A6I2RKD9</accession>